<evidence type="ECO:0000256" key="3">
    <source>
        <dbReference type="ARBA" id="ARBA00022448"/>
    </source>
</evidence>
<dbReference type="Gene3D" id="1.20.1600.10">
    <property type="entry name" value="Outer membrane efflux proteins (OEP)"/>
    <property type="match status" value="1"/>
</dbReference>
<evidence type="ECO:0000256" key="7">
    <source>
        <dbReference type="ARBA" id="ARBA00023237"/>
    </source>
</evidence>
<dbReference type="InterPro" id="IPR051906">
    <property type="entry name" value="TolC-like"/>
</dbReference>
<comment type="similarity">
    <text evidence="2">Belongs to the outer membrane factor (OMF) (TC 1.B.17) family.</text>
</comment>
<keyword evidence="3" id="KW-0813">Transport</keyword>
<proteinExistence type="inferred from homology"/>
<keyword evidence="9" id="KW-1185">Reference proteome</keyword>
<gene>
    <name evidence="8" type="ORF">CLW00_11083</name>
</gene>
<dbReference type="EMBL" id="PVTR01000010">
    <property type="protein sequence ID" value="PRY85952.1"/>
    <property type="molecule type" value="Genomic_DNA"/>
</dbReference>
<dbReference type="GO" id="GO:1990281">
    <property type="term" value="C:efflux pump complex"/>
    <property type="evidence" value="ECO:0007669"/>
    <property type="project" value="TreeGrafter"/>
</dbReference>
<dbReference type="GO" id="GO:0009279">
    <property type="term" value="C:cell outer membrane"/>
    <property type="evidence" value="ECO:0007669"/>
    <property type="project" value="UniProtKB-SubCell"/>
</dbReference>
<organism evidence="8 9">
    <name type="scientific">Mongoliibacter ruber</name>
    <dbReference type="NCBI Taxonomy" id="1750599"/>
    <lineage>
        <taxon>Bacteria</taxon>
        <taxon>Pseudomonadati</taxon>
        <taxon>Bacteroidota</taxon>
        <taxon>Cytophagia</taxon>
        <taxon>Cytophagales</taxon>
        <taxon>Cyclobacteriaceae</taxon>
        <taxon>Mongoliibacter</taxon>
    </lineage>
</organism>
<reference evidence="8 9" key="1">
    <citation type="submission" date="2018-03" db="EMBL/GenBank/DDBJ databases">
        <title>Genomic Encyclopedia of Archaeal and Bacterial Type Strains, Phase II (KMG-II): from individual species to whole genera.</title>
        <authorList>
            <person name="Goeker M."/>
        </authorList>
    </citation>
    <scope>NUCLEOTIDE SEQUENCE [LARGE SCALE GENOMIC DNA]</scope>
    <source>
        <strain evidence="8 9">DSM 27929</strain>
    </source>
</reference>
<name>A0A2T0WH04_9BACT</name>
<evidence type="ECO:0000256" key="1">
    <source>
        <dbReference type="ARBA" id="ARBA00004442"/>
    </source>
</evidence>
<keyword evidence="5" id="KW-0812">Transmembrane</keyword>
<sequence length="458" mass="51317">MILSFIHQPMLKITATGFLMLLLVSHAQAQSQLKELIEISTSNYPELQAKRLETEAAQSQVRYERSDFLPSLDGSYQMVYSTNNNITGMFLPGLVMPISGPPVAENTMDFTYGSAASLLMNWSPFTFGKRESRIQSAKFGQELAQHQESLAILEHQVRFTEAYLNYWAAASMAQAAEKNKERFQTNLELSKTLVDNGLRPGVDSAQFRSLFVRSKIETLQAQKSSESFLAQVRELLGEDQKEIGIDPKLKRQFLPQVEEPMENHPLLQSSRSRTLLAEAKKTELNRSLLPDLNLWGTAFARGSAILFEGGFNEPTDGLSFSRYNYGVGFQVAVPILQFARTSRLVQKQNSLISAAEAYEMQVERSLKKDRTIAKVALEKALEAAILAPEYVQAAEYSYQALQARYDAGLINLNELVQGQADLAKAEAESIKVMAEMWKALLYYAAVSGNMDFFLQNLN</sequence>
<evidence type="ECO:0000256" key="2">
    <source>
        <dbReference type="ARBA" id="ARBA00007613"/>
    </source>
</evidence>
<dbReference type="SUPFAM" id="SSF56954">
    <property type="entry name" value="Outer membrane efflux proteins (OEP)"/>
    <property type="match status" value="1"/>
</dbReference>
<accession>A0A2T0WH04</accession>
<protein>
    <submittedName>
        <fullName evidence="8">Outer membrane protein TolC</fullName>
    </submittedName>
</protein>
<evidence type="ECO:0000256" key="5">
    <source>
        <dbReference type="ARBA" id="ARBA00022692"/>
    </source>
</evidence>
<dbReference type="GO" id="GO:0015288">
    <property type="term" value="F:porin activity"/>
    <property type="evidence" value="ECO:0007669"/>
    <property type="project" value="TreeGrafter"/>
</dbReference>
<dbReference type="Pfam" id="PF02321">
    <property type="entry name" value="OEP"/>
    <property type="match status" value="2"/>
</dbReference>
<comment type="caution">
    <text evidence="8">The sequence shown here is derived from an EMBL/GenBank/DDBJ whole genome shotgun (WGS) entry which is preliminary data.</text>
</comment>
<dbReference type="PANTHER" id="PTHR30026:SF20">
    <property type="entry name" value="OUTER MEMBRANE PROTEIN TOLC"/>
    <property type="match status" value="1"/>
</dbReference>
<dbReference type="Proteomes" id="UP000238157">
    <property type="component" value="Unassembled WGS sequence"/>
</dbReference>
<evidence type="ECO:0000313" key="9">
    <source>
        <dbReference type="Proteomes" id="UP000238157"/>
    </source>
</evidence>
<evidence type="ECO:0000256" key="4">
    <source>
        <dbReference type="ARBA" id="ARBA00022452"/>
    </source>
</evidence>
<keyword evidence="6" id="KW-0472">Membrane</keyword>
<keyword evidence="4" id="KW-1134">Transmembrane beta strand</keyword>
<comment type="subcellular location">
    <subcellularLocation>
        <location evidence="1">Cell outer membrane</location>
    </subcellularLocation>
</comment>
<dbReference type="GO" id="GO:0015562">
    <property type="term" value="F:efflux transmembrane transporter activity"/>
    <property type="evidence" value="ECO:0007669"/>
    <property type="project" value="InterPro"/>
</dbReference>
<dbReference type="PANTHER" id="PTHR30026">
    <property type="entry name" value="OUTER MEMBRANE PROTEIN TOLC"/>
    <property type="match status" value="1"/>
</dbReference>
<evidence type="ECO:0000256" key="6">
    <source>
        <dbReference type="ARBA" id="ARBA00023136"/>
    </source>
</evidence>
<dbReference type="AlphaFoldDB" id="A0A2T0WH04"/>
<keyword evidence="7" id="KW-0998">Cell outer membrane</keyword>
<evidence type="ECO:0000313" key="8">
    <source>
        <dbReference type="EMBL" id="PRY85952.1"/>
    </source>
</evidence>
<dbReference type="InterPro" id="IPR003423">
    <property type="entry name" value="OMP_efflux"/>
</dbReference>